<dbReference type="Gene3D" id="2.60.40.10">
    <property type="entry name" value="Immunoglobulins"/>
    <property type="match status" value="1"/>
</dbReference>
<evidence type="ECO:0000256" key="1">
    <source>
        <dbReference type="ARBA" id="ARBA00022658"/>
    </source>
</evidence>
<dbReference type="InterPro" id="IPR051553">
    <property type="entry name" value="Ran_GTPase-activating"/>
</dbReference>
<dbReference type="InterPro" id="IPR000408">
    <property type="entry name" value="Reg_chr_condens"/>
</dbReference>
<dbReference type="InterPro" id="IPR058923">
    <property type="entry name" value="RCC1-like_dom"/>
</dbReference>
<dbReference type="EMBL" id="BLXY01000006">
    <property type="protein sequence ID" value="GFO65017.1"/>
    <property type="molecule type" value="Genomic_DNA"/>
</dbReference>
<organism evidence="4 5">
    <name type="scientific">Geomonas paludis</name>
    <dbReference type="NCBI Taxonomy" id="2740185"/>
    <lineage>
        <taxon>Bacteria</taxon>
        <taxon>Pseudomonadati</taxon>
        <taxon>Thermodesulfobacteriota</taxon>
        <taxon>Desulfuromonadia</taxon>
        <taxon>Geobacterales</taxon>
        <taxon>Geobacteraceae</taxon>
        <taxon>Geomonas</taxon>
    </lineage>
</organism>
<dbReference type="GO" id="GO:0005085">
    <property type="term" value="F:guanyl-nucleotide exchange factor activity"/>
    <property type="evidence" value="ECO:0007669"/>
    <property type="project" value="TreeGrafter"/>
</dbReference>
<feature type="domain" description="PKD" evidence="3">
    <location>
        <begin position="369"/>
        <end position="452"/>
    </location>
</feature>
<dbReference type="FunFam" id="2.60.40.10:FF:000270">
    <property type="entry name" value="Cell surface protein"/>
    <property type="match status" value="1"/>
</dbReference>
<dbReference type="Pfam" id="PF25390">
    <property type="entry name" value="WD40_RLD"/>
    <property type="match status" value="1"/>
</dbReference>
<dbReference type="PANTHER" id="PTHR45982:SF1">
    <property type="entry name" value="REGULATOR OF CHROMOSOME CONDENSATION"/>
    <property type="match status" value="1"/>
</dbReference>
<dbReference type="CDD" id="cd00146">
    <property type="entry name" value="PKD"/>
    <property type="match status" value="1"/>
</dbReference>
<name>A0A6V8MZE7_9BACT</name>
<dbReference type="AlphaFoldDB" id="A0A6V8MZE7"/>
<dbReference type="SUPFAM" id="SSF49299">
    <property type="entry name" value="PKD domain"/>
    <property type="match status" value="1"/>
</dbReference>
<dbReference type="PANTHER" id="PTHR45982">
    <property type="entry name" value="REGULATOR OF CHROMOSOME CONDENSATION"/>
    <property type="match status" value="1"/>
</dbReference>
<dbReference type="PROSITE" id="PS50012">
    <property type="entry name" value="RCC1_3"/>
    <property type="match status" value="6"/>
</dbReference>
<dbReference type="PROSITE" id="PS00626">
    <property type="entry name" value="RCC1_2"/>
    <property type="match status" value="4"/>
</dbReference>
<dbReference type="InterPro" id="IPR013783">
    <property type="entry name" value="Ig-like_fold"/>
</dbReference>
<dbReference type="InterPro" id="IPR009091">
    <property type="entry name" value="RCC1/BLIP-II"/>
</dbReference>
<sequence length="538" mass="54547">MTADRLVFAKFQPAGPDLPLIAAGNWHGAVLRGDGTISTWGDNVDGALGDGSSGYRLAATANPVFTGALAVATYSHTLALKEDGTVWSWGKNSEGQLGDGGTVNRSAPQQVPGLAGVTAIAAGPSHSVALKSDGTVWGWGTNYGRLGDGTLDQRALAPVAAAGITGVTAVSAGGSHTLALKADGTAWAWGNNDSGQLGDSSIIRRLSPVQVGSLSGVVTVAAAQGHSVALKSDGTVWTWGLGSSGQLGTGSTATSKTPVKIPTLSGVVAVATGDYHTLALKSDGTVWVWGYSFSGTLGDGTTVTQRNTPVQVTGLSGVVRIAAGGSHSYAVKSDGTVWGWGDNTRGSLGDGAGERRYAPQRIPVPAATLSCDFTASASTGPAPLSVAFSDLSTGAPTSWLWNFGDGATATARNPVHVYSTPGSYTVSLTATNQSGSSTKSKGGYISVLTCSNPPVRVQSVPSVLFADPLAALLQAIDDDVVQLQGVPFAGDLTFDREIRVRLQGGYDCAYNAAAGSATLTGNLKVTKGTVRLDGVRLK</sequence>
<dbReference type="Gene3D" id="2.130.10.30">
    <property type="entry name" value="Regulator of chromosome condensation 1/beta-lactamase-inhibitor protein II"/>
    <property type="match status" value="1"/>
</dbReference>
<dbReference type="Pfam" id="PF13540">
    <property type="entry name" value="RCC1_2"/>
    <property type="match status" value="1"/>
</dbReference>
<reference evidence="5" key="1">
    <citation type="submission" date="2020-06" db="EMBL/GenBank/DDBJ databases">
        <title>Draft genomic sequecing of Geomonas sp. Red736.</title>
        <authorList>
            <person name="Itoh H."/>
            <person name="Xu Z.X."/>
            <person name="Ushijima N."/>
            <person name="Masuda Y."/>
            <person name="Shiratori Y."/>
            <person name="Senoo K."/>
        </authorList>
    </citation>
    <scope>NUCLEOTIDE SEQUENCE [LARGE SCALE GENOMIC DNA]</scope>
    <source>
        <strain evidence="5">Red736</strain>
    </source>
</reference>
<evidence type="ECO:0000313" key="5">
    <source>
        <dbReference type="Proteomes" id="UP000568888"/>
    </source>
</evidence>
<dbReference type="SUPFAM" id="SSF50985">
    <property type="entry name" value="RCC1/BLIP-II"/>
    <property type="match status" value="1"/>
</dbReference>
<dbReference type="InterPro" id="IPR000601">
    <property type="entry name" value="PKD_dom"/>
</dbReference>
<dbReference type="PRINTS" id="PR00633">
    <property type="entry name" value="RCCNDNSATION"/>
</dbReference>
<keyword evidence="1" id="KW-0344">Guanine-nucleotide releasing factor</keyword>
<accession>A0A6V8MZE7</accession>
<dbReference type="Proteomes" id="UP000568888">
    <property type="component" value="Unassembled WGS sequence"/>
</dbReference>
<dbReference type="PROSITE" id="PS50093">
    <property type="entry name" value="PKD"/>
    <property type="match status" value="1"/>
</dbReference>
<dbReference type="InterPro" id="IPR022409">
    <property type="entry name" value="PKD/Chitinase_dom"/>
</dbReference>
<evidence type="ECO:0000256" key="2">
    <source>
        <dbReference type="ARBA" id="ARBA00022737"/>
    </source>
</evidence>
<dbReference type="Pfam" id="PF18911">
    <property type="entry name" value="PKD_4"/>
    <property type="match status" value="1"/>
</dbReference>
<dbReference type="InterPro" id="IPR035986">
    <property type="entry name" value="PKD_dom_sf"/>
</dbReference>
<keyword evidence="2" id="KW-0677">Repeat</keyword>
<evidence type="ECO:0000259" key="3">
    <source>
        <dbReference type="PROSITE" id="PS50093"/>
    </source>
</evidence>
<dbReference type="SMART" id="SM00089">
    <property type="entry name" value="PKD"/>
    <property type="match status" value="1"/>
</dbReference>
<proteinExistence type="predicted"/>
<evidence type="ECO:0000313" key="4">
    <source>
        <dbReference type="EMBL" id="GFO65017.1"/>
    </source>
</evidence>
<comment type="caution">
    <text evidence="4">The sequence shown here is derived from an EMBL/GenBank/DDBJ whole genome shotgun (WGS) entry which is preliminary data.</text>
</comment>
<dbReference type="RefSeq" id="WP_183348685.1">
    <property type="nucleotide sequence ID" value="NZ_BLXY01000006.1"/>
</dbReference>
<protein>
    <recommendedName>
        <fullName evidence="3">PKD domain-containing protein</fullName>
    </recommendedName>
</protein>
<dbReference type="GO" id="GO:0005737">
    <property type="term" value="C:cytoplasm"/>
    <property type="evidence" value="ECO:0007669"/>
    <property type="project" value="TreeGrafter"/>
</dbReference>
<gene>
    <name evidence="4" type="ORF">GMPD_29360</name>
</gene>